<evidence type="ECO:0000313" key="1">
    <source>
        <dbReference type="EMBL" id="EAQ82336.1"/>
    </source>
</evidence>
<name>A3ZN07_9BACT</name>
<reference evidence="1 2" key="1">
    <citation type="submission" date="2006-02" db="EMBL/GenBank/DDBJ databases">
        <authorList>
            <person name="Amann R."/>
            <person name="Ferriera S."/>
            <person name="Johnson J."/>
            <person name="Kravitz S."/>
            <person name="Halpern A."/>
            <person name="Remington K."/>
            <person name="Beeson K."/>
            <person name="Tran B."/>
            <person name="Rogers Y.-H."/>
            <person name="Friedman R."/>
            <person name="Venter J.C."/>
        </authorList>
    </citation>
    <scope>NUCLEOTIDE SEQUENCE [LARGE SCALE GENOMIC DNA]</scope>
    <source>
        <strain evidence="1 2">DSM 3645</strain>
    </source>
</reference>
<accession>A3ZN07</accession>
<sequence>MSKRAVKHLKKYDADCLEQCLHVSLTRYVAAPESVDAQIDLLGAMHQTMWLSNQTDGYLKEFASSANERIERAFDRLLKSPYDDRALRVLSYHTMGELNKQIAELFPHRVFAQIESSTYTIGFCASRSGGGFKDYFELQCETSGELTRLHYVKGLVNRAPDAVNNKYYSNPDAGLVYGPCLTSRYMTVGQPYGYWYEYEGNREFPDESTVSSFIDKVDKWFAKKSR</sequence>
<gene>
    <name evidence="1" type="ORF">DSM3645_01440</name>
</gene>
<dbReference type="Proteomes" id="UP000004358">
    <property type="component" value="Unassembled WGS sequence"/>
</dbReference>
<comment type="caution">
    <text evidence="1">The sequence shown here is derived from an EMBL/GenBank/DDBJ whole genome shotgun (WGS) entry which is preliminary data.</text>
</comment>
<dbReference type="EMBL" id="AANZ01000002">
    <property type="protein sequence ID" value="EAQ82336.1"/>
    <property type="molecule type" value="Genomic_DNA"/>
</dbReference>
<proteinExistence type="predicted"/>
<dbReference type="AlphaFoldDB" id="A3ZN07"/>
<organism evidence="1 2">
    <name type="scientific">Blastopirellula marina DSM 3645</name>
    <dbReference type="NCBI Taxonomy" id="314230"/>
    <lineage>
        <taxon>Bacteria</taxon>
        <taxon>Pseudomonadati</taxon>
        <taxon>Planctomycetota</taxon>
        <taxon>Planctomycetia</taxon>
        <taxon>Pirellulales</taxon>
        <taxon>Pirellulaceae</taxon>
        <taxon>Blastopirellula</taxon>
    </lineage>
</organism>
<dbReference type="RefSeq" id="WP_002650178.1">
    <property type="nucleotide sequence ID" value="NZ_AANZ01000002.1"/>
</dbReference>
<dbReference type="STRING" id="314230.DSM3645_01440"/>
<dbReference type="HOGENOM" id="CLU_1222818_0_0_0"/>
<evidence type="ECO:0000313" key="2">
    <source>
        <dbReference type="Proteomes" id="UP000004358"/>
    </source>
</evidence>
<protein>
    <submittedName>
        <fullName evidence="1">Uncharacterized protein</fullName>
    </submittedName>
</protein>